<evidence type="ECO:0000256" key="1">
    <source>
        <dbReference type="SAM" id="MobiDB-lite"/>
    </source>
</evidence>
<protein>
    <submittedName>
        <fullName evidence="2">Uncharacterized protein</fullName>
    </submittedName>
</protein>
<organism evidence="2 3">
    <name type="scientific">Helianthus annuus</name>
    <name type="common">Common sunflower</name>
    <dbReference type="NCBI Taxonomy" id="4232"/>
    <lineage>
        <taxon>Eukaryota</taxon>
        <taxon>Viridiplantae</taxon>
        <taxon>Streptophyta</taxon>
        <taxon>Embryophyta</taxon>
        <taxon>Tracheophyta</taxon>
        <taxon>Spermatophyta</taxon>
        <taxon>Magnoliopsida</taxon>
        <taxon>eudicotyledons</taxon>
        <taxon>Gunneridae</taxon>
        <taxon>Pentapetalae</taxon>
        <taxon>asterids</taxon>
        <taxon>campanulids</taxon>
        <taxon>Asterales</taxon>
        <taxon>Asteraceae</taxon>
        <taxon>Asteroideae</taxon>
        <taxon>Heliantheae alliance</taxon>
        <taxon>Heliantheae</taxon>
        <taxon>Helianthus</taxon>
    </lineage>
</organism>
<proteinExistence type="predicted"/>
<dbReference type="Proteomes" id="UP000215914">
    <property type="component" value="Unassembled WGS sequence"/>
</dbReference>
<comment type="caution">
    <text evidence="2">The sequence shown here is derived from an EMBL/GenBank/DDBJ whole genome shotgun (WGS) entry which is preliminary data.</text>
</comment>
<evidence type="ECO:0000313" key="2">
    <source>
        <dbReference type="EMBL" id="KAF5767110.1"/>
    </source>
</evidence>
<keyword evidence="3" id="KW-1185">Reference proteome</keyword>
<accession>A0A9K3H4M6</accession>
<feature type="compositionally biased region" description="Basic residues" evidence="1">
    <location>
        <begin position="33"/>
        <end position="42"/>
    </location>
</feature>
<reference evidence="2" key="1">
    <citation type="journal article" date="2017" name="Nature">
        <title>The sunflower genome provides insights into oil metabolism, flowering and Asterid evolution.</title>
        <authorList>
            <person name="Badouin H."/>
            <person name="Gouzy J."/>
            <person name="Grassa C.J."/>
            <person name="Murat F."/>
            <person name="Staton S.E."/>
            <person name="Cottret L."/>
            <person name="Lelandais-Briere C."/>
            <person name="Owens G.L."/>
            <person name="Carrere S."/>
            <person name="Mayjonade B."/>
            <person name="Legrand L."/>
            <person name="Gill N."/>
            <person name="Kane N.C."/>
            <person name="Bowers J.E."/>
            <person name="Hubner S."/>
            <person name="Bellec A."/>
            <person name="Berard A."/>
            <person name="Berges H."/>
            <person name="Blanchet N."/>
            <person name="Boniface M.C."/>
            <person name="Brunel D."/>
            <person name="Catrice O."/>
            <person name="Chaidir N."/>
            <person name="Claudel C."/>
            <person name="Donnadieu C."/>
            <person name="Faraut T."/>
            <person name="Fievet G."/>
            <person name="Helmstetter N."/>
            <person name="King M."/>
            <person name="Knapp S.J."/>
            <person name="Lai Z."/>
            <person name="Le Paslier M.C."/>
            <person name="Lippi Y."/>
            <person name="Lorenzon L."/>
            <person name="Mandel J.R."/>
            <person name="Marage G."/>
            <person name="Marchand G."/>
            <person name="Marquand E."/>
            <person name="Bret-Mestries E."/>
            <person name="Morien E."/>
            <person name="Nambeesan S."/>
            <person name="Nguyen T."/>
            <person name="Pegot-Espagnet P."/>
            <person name="Pouilly N."/>
            <person name="Raftis F."/>
            <person name="Sallet E."/>
            <person name="Schiex T."/>
            <person name="Thomas J."/>
            <person name="Vandecasteele C."/>
            <person name="Vares D."/>
            <person name="Vear F."/>
            <person name="Vautrin S."/>
            <person name="Crespi M."/>
            <person name="Mangin B."/>
            <person name="Burke J.M."/>
            <person name="Salse J."/>
            <person name="Munos S."/>
            <person name="Vincourt P."/>
            <person name="Rieseberg L.H."/>
            <person name="Langlade N.B."/>
        </authorList>
    </citation>
    <scope>NUCLEOTIDE SEQUENCE</scope>
    <source>
        <tissue evidence="2">Leaves</tissue>
    </source>
</reference>
<sequence length="60" mass="6811">MVKDTKGSLNQHPMRKNRASRQFFFITASSARGRAHPTRPRAQKFAEMPSSGTWARGRAH</sequence>
<evidence type="ECO:0000313" key="3">
    <source>
        <dbReference type="Proteomes" id="UP000215914"/>
    </source>
</evidence>
<dbReference type="AlphaFoldDB" id="A0A9K3H4M6"/>
<feature type="region of interest" description="Disordered" evidence="1">
    <location>
        <begin position="1"/>
        <end position="60"/>
    </location>
</feature>
<dbReference type="EMBL" id="MNCJ02000329">
    <property type="protein sequence ID" value="KAF5767110.1"/>
    <property type="molecule type" value="Genomic_DNA"/>
</dbReference>
<reference evidence="2" key="2">
    <citation type="submission" date="2020-06" db="EMBL/GenBank/DDBJ databases">
        <title>Helianthus annuus Genome sequencing and assembly Release 2.</title>
        <authorList>
            <person name="Gouzy J."/>
            <person name="Langlade N."/>
            <person name="Munos S."/>
        </authorList>
    </citation>
    <scope>NUCLEOTIDE SEQUENCE</scope>
    <source>
        <tissue evidence="2">Leaves</tissue>
    </source>
</reference>
<name>A0A9K3H4M6_HELAN</name>
<dbReference type="Gramene" id="mRNA:HanXRQr2_Chr14g0620521">
    <property type="protein sequence ID" value="CDS:HanXRQr2_Chr14g0620521.1"/>
    <property type="gene ID" value="HanXRQr2_Chr14g0620521"/>
</dbReference>
<gene>
    <name evidence="2" type="ORF">HanXRQr2_Chr14g0620521</name>
</gene>